<dbReference type="RefSeq" id="WP_072709696.1">
    <property type="nucleotide sequence ID" value="NZ_FMJB01000066.1"/>
</dbReference>
<dbReference type="PANTHER" id="PTHR30506">
    <property type="entry name" value="INNER MEMBRANE PROTEIN"/>
    <property type="match status" value="1"/>
</dbReference>
<keyword evidence="5 7" id="KW-1133">Transmembrane helix</keyword>
<evidence type="ECO:0000256" key="5">
    <source>
        <dbReference type="ARBA" id="ARBA00022989"/>
    </source>
</evidence>
<evidence type="ECO:0000256" key="1">
    <source>
        <dbReference type="ARBA" id="ARBA00004651"/>
    </source>
</evidence>
<dbReference type="AlphaFoldDB" id="A0A1M4N4D6"/>
<accession>A0A1M4N4D6</accession>
<comment type="similarity">
    <text evidence="2">Belongs to the UPF0126 family.</text>
</comment>
<evidence type="ECO:0000256" key="4">
    <source>
        <dbReference type="ARBA" id="ARBA00022692"/>
    </source>
</evidence>
<sequence length="207" mass="21754">MTATYALDLAAVFVFALSGALVASRQQLDPVGFGFVACLTAVGGGTVRDVLLDRNPVFWIADPIYILAALLAAALVFLIAPQLESRYSAIRWLDAVALSTAVVAGISAAHEAGQSPMIVTIMGMITGCFGGLMRDVVCNDVPLVLRHGELYVTAALAGSITSALLALIIPDPLIYLSAGAAATFVVRGGSLLFGWKLPNYRHRPPRQ</sequence>
<evidence type="ECO:0000259" key="8">
    <source>
        <dbReference type="Pfam" id="PF03458"/>
    </source>
</evidence>
<keyword evidence="4 7" id="KW-0812">Transmembrane</keyword>
<evidence type="ECO:0000256" key="3">
    <source>
        <dbReference type="ARBA" id="ARBA00022475"/>
    </source>
</evidence>
<dbReference type="Proteomes" id="UP000184085">
    <property type="component" value="Unassembled WGS sequence"/>
</dbReference>
<dbReference type="EMBL" id="FMJB01000066">
    <property type="protein sequence ID" value="SCM69752.1"/>
    <property type="molecule type" value="Genomic_DNA"/>
</dbReference>
<keyword evidence="3" id="KW-1003">Cell membrane</keyword>
<feature type="transmembrane region" description="Helical" evidence="7">
    <location>
        <begin position="92"/>
        <end position="110"/>
    </location>
</feature>
<evidence type="ECO:0000256" key="6">
    <source>
        <dbReference type="ARBA" id="ARBA00023136"/>
    </source>
</evidence>
<feature type="transmembrane region" description="Helical" evidence="7">
    <location>
        <begin position="149"/>
        <end position="169"/>
    </location>
</feature>
<evidence type="ECO:0000256" key="2">
    <source>
        <dbReference type="ARBA" id="ARBA00008193"/>
    </source>
</evidence>
<evidence type="ECO:0000313" key="10">
    <source>
        <dbReference type="Proteomes" id="UP000184085"/>
    </source>
</evidence>
<dbReference type="GO" id="GO:0005886">
    <property type="term" value="C:plasma membrane"/>
    <property type="evidence" value="ECO:0007669"/>
    <property type="project" value="UniProtKB-SubCell"/>
</dbReference>
<reference evidence="10" key="1">
    <citation type="submission" date="2016-09" db="EMBL/GenBank/DDBJ databases">
        <authorList>
            <person name="Wibberg D."/>
        </authorList>
    </citation>
    <scope>NUCLEOTIDE SEQUENCE [LARGE SCALE GENOMIC DNA]</scope>
</reference>
<organism evidence="9 10">
    <name type="scientific">Donghicola eburneus</name>
    <dbReference type="NCBI Taxonomy" id="393278"/>
    <lineage>
        <taxon>Bacteria</taxon>
        <taxon>Pseudomonadati</taxon>
        <taxon>Pseudomonadota</taxon>
        <taxon>Alphaproteobacteria</taxon>
        <taxon>Rhodobacterales</taxon>
        <taxon>Roseobacteraceae</taxon>
        <taxon>Donghicola</taxon>
    </lineage>
</organism>
<dbReference type="PANTHER" id="PTHR30506:SF3">
    <property type="entry name" value="UPF0126 INNER MEMBRANE PROTEIN YADS-RELATED"/>
    <property type="match status" value="1"/>
</dbReference>
<comment type="subcellular location">
    <subcellularLocation>
        <location evidence="1">Cell membrane</location>
        <topology evidence="1">Multi-pass membrane protein</topology>
    </subcellularLocation>
</comment>
<feature type="transmembrane region" description="Helical" evidence="7">
    <location>
        <begin position="6"/>
        <end position="24"/>
    </location>
</feature>
<feature type="transmembrane region" description="Helical" evidence="7">
    <location>
        <begin position="175"/>
        <end position="197"/>
    </location>
</feature>
<feature type="domain" description="Glycine transporter" evidence="8">
    <location>
        <begin position="92"/>
        <end position="165"/>
    </location>
</feature>
<feature type="transmembrane region" description="Helical" evidence="7">
    <location>
        <begin position="57"/>
        <end position="80"/>
    </location>
</feature>
<gene>
    <name evidence="9" type="ORF">KARMA_3994</name>
</gene>
<keyword evidence="6 7" id="KW-0472">Membrane</keyword>
<dbReference type="InterPro" id="IPR005115">
    <property type="entry name" value="Gly_transporter"/>
</dbReference>
<keyword evidence="10" id="KW-1185">Reference proteome</keyword>
<name>A0A1M4N4D6_9RHOB</name>
<feature type="transmembrane region" description="Helical" evidence="7">
    <location>
        <begin position="31"/>
        <end position="51"/>
    </location>
</feature>
<proteinExistence type="inferred from homology"/>
<protein>
    <submittedName>
        <fullName evidence="9">Putative membrane protein</fullName>
    </submittedName>
</protein>
<evidence type="ECO:0000256" key="7">
    <source>
        <dbReference type="SAM" id="Phobius"/>
    </source>
</evidence>
<dbReference type="Pfam" id="PF03458">
    <property type="entry name" value="Gly_transporter"/>
    <property type="match status" value="2"/>
</dbReference>
<feature type="transmembrane region" description="Helical" evidence="7">
    <location>
        <begin position="116"/>
        <end position="137"/>
    </location>
</feature>
<evidence type="ECO:0000313" key="9">
    <source>
        <dbReference type="EMBL" id="SCM69752.1"/>
    </source>
</evidence>
<feature type="domain" description="Glycine transporter" evidence="8">
    <location>
        <begin position="6"/>
        <end position="80"/>
    </location>
</feature>